<reference evidence="2" key="1">
    <citation type="submission" date="2016-11" db="EMBL/GenBank/DDBJ databases">
        <authorList>
            <person name="Varghese N."/>
            <person name="Submissions S."/>
        </authorList>
    </citation>
    <scope>NUCLEOTIDE SEQUENCE [LARGE SCALE GENOMIC DNA]</scope>
    <source>
        <strain evidence="2">DSM 29326</strain>
    </source>
</reference>
<keyword evidence="2" id="KW-1185">Reference proteome</keyword>
<dbReference type="AlphaFoldDB" id="A0A1M5FIM9"/>
<dbReference type="EMBL" id="FQUE01000021">
    <property type="protein sequence ID" value="SHF91334.1"/>
    <property type="molecule type" value="Genomic_DNA"/>
</dbReference>
<evidence type="ECO:0000313" key="1">
    <source>
        <dbReference type="EMBL" id="SHF91334.1"/>
    </source>
</evidence>
<evidence type="ECO:0000313" key="2">
    <source>
        <dbReference type="Proteomes" id="UP000183987"/>
    </source>
</evidence>
<organism evidence="1 2">
    <name type="scientific">Loktanella atrilutea</name>
    <dbReference type="NCBI Taxonomy" id="366533"/>
    <lineage>
        <taxon>Bacteria</taxon>
        <taxon>Pseudomonadati</taxon>
        <taxon>Pseudomonadota</taxon>
        <taxon>Alphaproteobacteria</taxon>
        <taxon>Rhodobacterales</taxon>
        <taxon>Roseobacteraceae</taxon>
        <taxon>Loktanella</taxon>
    </lineage>
</organism>
<evidence type="ECO:0008006" key="3">
    <source>
        <dbReference type="Google" id="ProtNLM"/>
    </source>
</evidence>
<dbReference type="STRING" id="366533.SAMN05444339_12115"/>
<sequence length="137" mass="14077">MTPDLASDDRTAVITLTKTGDSLALVGALTIEAVEKLVRAFSSVQMGSGGTVDIGGLTVMDTAGAWWVITRQTAGAQTNILNATPAQTQLIETVRQNMTPTGVIPPLPHGIVASVATFGARVATAAQTAKELLSFLG</sequence>
<accession>A0A1M5FIM9</accession>
<dbReference type="RefSeq" id="WP_178352802.1">
    <property type="nucleotide sequence ID" value="NZ_FQUE01000021.1"/>
</dbReference>
<name>A0A1M5FIM9_LOKAT</name>
<dbReference type="Proteomes" id="UP000183987">
    <property type="component" value="Unassembled WGS sequence"/>
</dbReference>
<proteinExistence type="predicted"/>
<protein>
    <recommendedName>
        <fullName evidence="3">STAS domain-containing protein</fullName>
    </recommendedName>
</protein>
<gene>
    <name evidence="1" type="ORF">SAMN05444339_12115</name>
</gene>